<feature type="compositionally biased region" description="Basic residues" evidence="1">
    <location>
        <begin position="158"/>
        <end position="172"/>
    </location>
</feature>
<dbReference type="EMBL" id="CAJHIA010000004">
    <property type="protein sequence ID" value="CAD6441282.1"/>
    <property type="molecule type" value="Genomic_DNA"/>
</dbReference>
<feature type="compositionally biased region" description="Low complexity" evidence="1">
    <location>
        <begin position="145"/>
        <end position="155"/>
    </location>
</feature>
<dbReference type="Proteomes" id="UP000624404">
    <property type="component" value="Unassembled WGS sequence"/>
</dbReference>
<feature type="region of interest" description="Disordered" evidence="1">
    <location>
        <begin position="1"/>
        <end position="202"/>
    </location>
</feature>
<evidence type="ECO:0000313" key="2">
    <source>
        <dbReference type="EMBL" id="CAD6441282.1"/>
    </source>
</evidence>
<feature type="compositionally biased region" description="Low complexity" evidence="1">
    <location>
        <begin position="55"/>
        <end position="70"/>
    </location>
</feature>
<feature type="region of interest" description="Disordered" evidence="1">
    <location>
        <begin position="236"/>
        <end position="266"/>
    </location>
</feature>
<organism evidence="2 3">
    <name type="scientific">Sclerotinia trifoliorum</name>
    <dbReference type="NCBI Taxonomy" id="28548"/>
    <lineage>
        <taxon>Eukaryota</taxon>
        <taxon>Fungi</taxon>
        <taxon>Dikarya</taxon>
        <taxon>Ascomycota</taxon>
        <taxon>Pezizomycotina</taxon>
        <taxon>Leotiomycetes</taxon>
        <taxon>Helotiales</taxon>
        <taxon>Sclerotiniaceae</taxon>
        <taxon>Sclerotinia</taxon>
    </lineage>
</organism>
<accession>A0A8H2VMD7</accession>
<gene>
    <name evidence="2" type="ORF">SCLTRI_LOCUS1071</name>
</gene>
<sequence length="283" mass="31884">MTAQDYYSHSPQTVPGPGRFKRTTGSGYPTSTYHQQPQSDIPGNQGPDNPPPAVYNSQGYSSEQSYYQPQRQIADHNHQPQHYNYQTSNQPPYHGDEHHQYPAVGTQSSQHLPPHLRPRRSISEPPDPRYLAQHIPGYHHRGRSRSPSYYSSPERSPSRSRNRAHPHSRAHSTRSLSRDRRSHSHSRSQNPRSSRAQARHDHKDRNTFLGAFGGGAIGDLIMPGLGTLGGALLGGVGGREVSRNGRRNEKTGRKEGRRILGGSRKTYDQEWREGRIERGEISE</sequence>
<feature type="compositionally biased region" description="Basic and acidic residues" evidence="1">
    <location>
        <begin position="240"/>
        <end position="258"/>
    </location>
</feature>
<feature type="compositionally biased region" description="Polar residues" evidence="1">
    <location>
        <begin position="80"/>
        <end position="91"/>
    </location>
</feature>
<dbReference type="OrthoDB" id="3555770at2759"/>
<name>A0A8H2VMD7_9HELO</name>
<dbReference type="AlphaFoldDB" id="A0A8H2VMD7"/>
<evidence type="ECO:0000313" key="3">
    <source>
        <dbReference type="Proteomes" id="UP000624404"/>
    </source>
</evidence>
<comment type="caution">
    <text evidence="2">The sequence shown here is derived from an EMBL/GenBank/DDBJ whole genome shotgun (WGS) entry which is preliminary data.</text>
</comment>
<keyword evidence="3" id="KW-1185">Reference proteome</keyword>
<feature type="compositionally biased region" description="Polar residues" evidence="1">
    <location>
        <begin position="23"/>
        <end position="42"/>
    </location>
</feature>
<proteinExistence type="predicted"/>
<protein>
    <submittedName>
        <fullName evidence="2">58a9a6db-6cae-4768-9d0e-0ee4d0b8d31d-CDS</fullName>
    </submittedName>
</protein>
<feature type="compositionally biased region" description="Polar residues" evidence="1">
    <location>
        <begin position="1"/>
        <end position="13"/>
    </location>
</feature>
<evidence type="ECO:0000256" key="1">
    <source>
        <dbReference type="SAM" id="MobiDB-lite"/>
    </source>
</evidence>
<reference evidence="2" key="1">
    <citation type="submission" date="2020-10" db="EMBL/GenBank/DDBJ databases">
        <authorList>
            <person name="Kusch S."/>
        </authorList>
    </citation>
    <scope>NUCLEOTIDE SEQUENCE</scope>
    <source>
        <strain evidence="2">SwB9</strain>
    </source>
</reference>